<feature type="transmembrane region" description="Helical" evidence="7">
    <location>
        <begin position="290"/>
        <end position="311"/>
    </location>
</feature>
<keyword evidence="2 7" id="KW-0812">Transmembrane</keyword>
<dbReference type="EMBL" id="CP034437">
    <property type="protein sequence ID" value="AZN40959.1"/>
    <property type="molecule type" value="Genomic_DNA"/>
</dbReference>
<feature type="transmembrane region" description="Helical" evidence="7">
    <location>
        <begin position="266"/>
        <end position="284"/>
    </location>
</feature>
<keyword evidence="11" id="KW-1185">Reference proteome</keyword>
<dbReference type="Gene3D" id="3.40.50.300">
    <property type="entry name" value="P-loop containing nucleotide triphosphate hydrolases"/>
    <property type="match status" value="1"/>
</dbReference>
<evidence type="ECO:0000256" key="2">
    <source>
        <dbReference type="ARBA" id="ARBA00022692"/>
    </source>
</evidence>
<dbReference type="InterPro" id="IPR017871">
    <property type="entry name" value="ABC_transporter-like_CS"/>
</dbReference>
<keyword evidence="6 7" id="KW-0472">Membrane</keyword>
<dbReference type="GO" id="GO:0005886">
    <property type="term" value="C:plasma membrane"/>
    <property type="evidence" value="ECO:0007669"/>
    <property type="project" value="UniProtKB-SubCell"/>
</dbReference>
<dbReference type="InterPro" id="IPR003593">
    <property type="entry name" value="AAA+_ATPase"/>
</dbReference>
<dbReference type="Gene3D" id="1.20.1560.10">
    <property type="entry name" value="ABC transporter type 1, transmembrane domain"/>
    <property type="match status" value="1"/>
</dbReference>
<evidence type="ECO:0000256" key="4">
    <source>
        <dbReference type="ARBA" id="ARBA00022840"/>
    </source>
</evidence>
<evidence type="ECO:0000256" key="6">
    <source>
        <dbReference type="ARBA" id="ARBA00023136"/>
    </source>
</evidence>
<proteinExistence type="predicted"/>
<dbReference type="AlphaFoldDB" id="A0A3Q8X655"/>
<evidence type="ECO:0000313" key="11">
    <source>
        <dbReference type="Proteomes" id="UP000272528"/>
    </source>
</evidence>
<dbReference type="Pfam" id="PF00005">
    <property type="entry name" value="ABC_tran"/>
    <property type="match status" value="1"/>
</dbReference>
<keyword evidence="4 10" id="KW-0067">ATP-binding</keyword>
<evidence type="ECO:0000256" key="7">
    <source>
        <dbReference type="SAM" id="Phobius"/>
    </source>
</evidence>
<name>A0A3Q8X655_9BACL</name>
<dbReference type="CDD" id="cd03228">
    <property type="entry name" value="ABCC_MRP_Like"/>
    <property type="match status" value="1"/>
</dbReference>
<keyword evidence="5 7" id="KW-1133">Transmembrane helix</keyword>
<evidence type="ECO:0000313" key="10">
    <source>
        <dbReference type="EMBL" id="AZN40959.1"/>
    </source>
</evidence>
<dbReference type="PANTHER" id="PTHR24221">
    <property type="entry name" value="ATP-BINDING CASSETTE SUB-FAMILY B"/>
    <property type="match status" value="1"/>
</dbReference>
<dbReference type="PANTHER" id="PTHR24221:SF646">
    <property type="entry name" value="HAEMOLYSIN SECRETION ATP-BINDING PROTEIN"/>
    <property type="match status" value="1"/>
</dbReference>
<feature type="transmembrane region" description="Helical" evidence="7">
    <location>
        <begin position="28"/>
        <end position="55"/>
    </location>
</feature>
<comment type="subcellular location">
    <subcellularLocation>
        <location evidence="1">Cell membrane</location>
        <topology evidence="1">Multi-pass membrane protein</topology>
    </subcellularLocation>
</comment>
<feature type="transmembrane region" description="Helical" evidence="7">
    <location>
        <begin position="67"/>
        <end position="88"/>
    </location>
</feature>
<dbReference type="InterPro" id="IPR039421">
    <property type="entry name" value="Type_1_exporter"/>
</dbReference>
<sequence length="615" mass="67355">MSTEKGAAYSAWSNMVYSMRVHWRARPLTLICCGIAVLVGVGLPFVSILMPKIVIDNITAGVTPGKFILSVGMMALLLAVLSSVKSYADLITNDSVGTISIFKHLQTTMIKHLNMDYEVLESPGYAKKGEKAWRAMQSNHSPASNIPRVISQLLMNVLGFLTYGLVIVTVHPLIIVFLVLSAGINWMALTRARKLEKDTREERSKVQGKLWYIQKASKEPSGGKDVRLYNLNGLIGGIFQNVLNSSTEKEHKVATGDMKAQLSDSVLSLIRDGAAYAFLIYLLLNDKMTLGNFVLVFAAIGAFSGWLSGILRSSSELMRSLSEMSDIREYLDVPDNSNTGAGHKLPSEDMLPPAITLRNIGYTYPEAKEPTLHGIDLDIKPGERIAIVGPNGAGKTTLIKLLCGLYKPTSGEITLSGVDTTLYNRDDYFSLFSTVFQDIHLFCNDIAGNISQQSPDQTDYEKVKKCLEMSGLLDKVNGLDKGESTLLVRRVHSDAIELSGGEMQKLALARALYKDAPVIILDEPTAALDPIAESEIYQRYAELTAGRTSIYISHRLASTRFCDRILLVDGGGIAECGTHDELMSNGGKYAEMFNVQSHYYKDGEVADNAEALNLA</sequence>
<keyword evidence="3" id="KW-0547">Nucleotide-binding</keyword>
<reference evidence="11" key="1">
    <citation type="submission" date="2018-12" db="EMBL/GenBank/DDBJ databases">
        <title>Genome sequence of Peanibacillus sp.</title>
        <authorList>
            <person name="Subramani G."/>
            <person name="Srinivasan S."/>
            <person name="Kim M.K."/>
        </authorList>
    </citation>
    <scope>NUCLEOTIDE SEQUENCE [LARGE SCALE GENOMIC DNA]</scope>
    <source>
        <strain evidence="11">18JY67-1</strain>
    </source>
</reference>
<feature type="transmembrane region" description="Helical" evidence="7">
    <location>
        <begin position="160"/>
        <end position="187"/>
    </location>
</feature>
<dbReference type="OrthoDB" id="9806127at2"/>
<dbReference type="GO" id="GO:0005524">
    <property type="term" value="F:ATP binding"/>
    <property type="evidence" value="ECO:0007669"/>
    <property type="project" value="UniProtKB-KW"/>
</dbReference>
<evidence type="ECO:0000259" key="9">
    <source>
        <dbReference type="PROSITE" id="PS50929"/>
    </source>
</evidence>
<feature type="domain" description="ABC transmembrane type-1" evidence="9">
    <location>
        <begin position="146"/>
        <end position="319"/>
    </location>
</feature>
<dbReference type="InterPro" id="IPR027417">
    <property type="entry name" value="P-loop_NTPase"/>
</dbReference>
<dbReference type="GO" id="GO:0016887">
    <property type="term" value="F:ATP hydrolysis activity"/>
    <property type="evidence" value="ECO:0007669"/>
    <property type="project" value="InterPro"/>
</dbReference>
<dbReference type="PROSITE" id="PS50929">
    <property type="entry name" value="ABC_TM1F"/>
    <property type="match status" value="1"/>
</dbReference>
<gene>
    <name evidence="10" type="ORF">EJC50_15745</name>
</gene>
<accession>A0A3Q8X655</accession>
<dbReference type="InterPro" id="IPR003439">
    <property type="entry name" value="ABC_transporter-like_ATP-bd"/>
</dbReference>
<evidence type="ECO:0000256" key="1">
    <source>
        <dbReference type="ARBA" id="ARBA00004651"/>
    </source>
</evidence>
<organism evidence="10 11">
    <name type="scientific">Paenibacillus albus</name>
    <dbReference type="NCBI Taxonomy" id="2495582"/>
    <lineage>
        <taxon>Bacteria</taxon>
        <taxon>Bacillati</taxon>
        <taxon>Bacillota</taxon>
        <taxon>Bacilli</taxon>
        <taxon>Bacillales</taxon>
        <taxon>Paenibacillaceae</taxon>
        <taxon>Paenibacillus</taxon>
    </lineage>
</organism>
<evidence type="ECO:0000256" key="5">
    <source>
        <dbReference type="ARBA" id="ARBA00022989"/>
    </source>
</evidence>
<dbReference type="PROSITE" id="PS50893">
    <property type="entry name" value="ABC_TRANSPORTER_2"/>
    <property type="match status" value="1"/>
</dbReference>
<feature type="domain" description="ABC transporter" evidence="8">
    <location>
        <begin position="355"/>
        <end position="595"/>
    </location>
</feature>
<protein>
    <submittedName>
        <fullName evidence="10">ABC transporter ATP-binding protein</fullName>
    </submittedName>
</protein>
<dbReference type="RefSeq" id="WP_126016543.1">
    <property type="nucleotide sequence ID" value="NZ_CP034437.1"/>
</dbReference>
<dbReference type="Proteomes" id="UP000272528">
    <property type="component" value="Chromosome"/>
</dbReference>
<dbReference type="PROSITE" id="PS00211">
    <property type="entry name" value="ABC_TRANSPORTER_1"/>
    <property type="match status" value="1"/>
</dbReference>
<dbReference type="SUPFAM" id="SSF90123">
    <property type="entry name" value="ABC transporter transmembrane region"/>
    <property type="match status" value="1"/>
</dbReference>
<evidence type="ECO:0000256" key="3">
    <source>
        <dbReference type="ARBA" id="ARBA00022741"/>
    </source>
</evidence>
<dbReference type="InterPro" id="IPR036640">
    <property type="entry name" value="ABC1_TM_sf"/>
</dbReference>
<dbReference type="KEGG" id="palb:EJC50_15745"/>
<dbReference type="SUPFAM" id="SSF52540">
    <property type="entry name" value="P-loop containing nucleoside triphosphate hydrolases"/>
    <property type="match status" value="1"/>
</dbReference>
<dbReference type="InterPro" id="IPR011527">
    <property type="entry name" value="ABC1_TM_dom"/>
</dbReference>
<dbReference type="SMART" id="SM00382">
    <property type="entry name" value="AAA"/>
    <property type="match status" value="1"/>
</dbReference>
<dbReference type="GO" id="GO:0034040">
    <property type="term" value="F:ATPase-coupled lipid transmembrane transporter activity"/>
    <property type="evidence" value="ECO:0007669"/>
    <property type="project" value="TreeGrafter"/>
</dbReference>
<evidence type="ECO:0000259" key="8">
    <source>
        <dbReference type="PROSITE" id="PS50893"/>
    </source>
</evidence>
<dbReference type="GO" id="GO:0140359">
    <property type="term" value="F:ABC-type transporter activity"/>
    <property type="evidence" value="ECO:0007669"/>
    <property type="project" value="InterPro"/>
</dbReference>